<evidence type="ECO:0000256" key="7">
    <source>
        <dbReference type="PROSITE-ProRule" id="PRU00176"/>
    </source>
</evidence>
<dbReference type="EMBL" id="GL377570">
    <property type="protein sequence ID" value="EFJ34101.1"/>
    <property type="molecule type" value="Genomic_DNA"/>
</dbReference>
<evidence type="ECO:0000256" key="1">
    <source>
        <dbReference type="ARBA" id="ARBA00000971"/>
    </source>
</evidence>
<evidence type="ECO:0000256" key="2">
    <source>
        <dbReference type="ARBA" id="ARBA00004123"/>
    </source>
</evidence>
<comment type="function">
    <text evidence="8">PPIases accelerate the folding of proteins. It catalyzes the cis-trans isomerization of proline imidic peptide bonds in oligopeptides.</text>
</comment>
<dbReference type="Gramene" id="EFJ34101">
    <property type="protein sequence ID" value="EFJ34101"/>
    <property type="gene ID" value="SELMODRAFT_406528"/>
</dbReference>
<dbReference type="Gene3D" id="3.30.70.330">
    <property type="match status" value="1"/>
</dbReference>
<dbReference type="PRINTS" id="PR00153">
    <property type="entry name" value="CSAPPISMRASE"/>
</dbReference>
<dbReference type="SMART" id="SM00360">
    <property type="entry name" value="RRM"/>
    <property type="match status" value="1"/>
</dbReference>
<accession>D8R2N9</accession>
<feature type="domain" description="RRM" evidence="10">
    <location>
        <begin position="224"/>
        <end position="305"/>
    </location>
</feature>
<comment type="similarity">
    <text evidence="8">Belongs to the cyclophilin-type PPIase family. PPIL4 subfamily.</text>
</comment>
<dbReference type="EC" id="5.2.1.8" evidence="8"/>
<sequence>MAVLVTTSVGDLVIDLDCQSQVAYSFLKLCKIKYYDSCLFHSVQRDFVAQVGDPTGAGSGGDSIFKLLGRDSPAGKSSMKHDDIGMVATPNPNGSQFYIATRGHGLEYLDEKHVVFGKVAEGLDTLEKINEAYVNESFRPYKDIRIKSVAILDDPFDDPEGLYSLKIPPCEQKNVVTTLDDGWNPTIDETKMEIENRAREARSRAVVLEMVGDIPDAEMKPPENVLFARNLNRVTEEEDLGLIFQRFGKVAEASIIRDHKTGESLCYGFIEFANRESCEEAYVKVGGKGGLLIDDRWVQVDFSQSLARFWPRHFNGRLETMPNK</sequence>
<dbReference type="InterPro" id="IPR012677">
    <property type="entry name" value="Nucleotide-bd_a/b_plait_sf"/>
</dbReference>
<dbReference type="GO" id="GO:0005634">
    <property type="term" value="C:nucleus"/>
    <property type="evidence" value="ECO:0000318"/>
    <property type="project" value="GO_Central"/>
</dbReference>
<dbReference type="STRING" id="88036.D8R2N9"/>
<protein>
    <recommendedName>
        <fullName evidence="8">Peptidyl-prolyl cis-trans isomerase</fullName>
        <shortName evidence="8">PPIase</shortName>
        <ecNumber evidence="8">5.2.1.8</ecNumber>
    </recommendedName>
</protein>
<evidence type="ECO:0000256" key="6">
    <source>
        <dbReference type="ARBA" id="ARBA00023242"/>
    </source>
</evidence>
<gene>
    <name evidence="11" type="ORF">SELMODRAFT_406528</name>
</gene>
<comment type="subcellular location">
    <subcellularLocation>
        <location evidence="2 8">Nucleus</location>
    </subcellularLocation>
</comment>
<proteinExistence type="inferred from homology"/>
<dbReference type="PROSITE" id="PS50072">
    <property type="entry name" value="CSA_PPIASE_2"/>
    <property type="match status" value="1"/>
</dbReference>
<keyword evidence="5 8" id="KW-0413">Isomerase</keyword>
<name>D8R2N9_SELML</name>
<evidence type="ECO:0000256" key="3">
    <source>
        <dbReference type="ARBA" id="ARBA00022884"/>
    </source>
</evidence>
<dbReference type="PROSITE" id="PS50102">
    <property type="entry name" value="RRM"/>
    <property type="match status" value="1"/>
</dbReference>
<keyword evidence="6 8" id="KW-0539">Nucleus</keyword>
<evidence type="ECO:0000259" key="10">
    <source>
        <dbReference type="PROSITE" id="PS50102"/>
    </source>
</evidence>
<dbReference type="InterPro" id="IPR029000">
    <property type="entry name" value="Cyclophilin-like_dom_sf"/>
</dbReference>
<organism evidence="12">
    <name type="scientific">Selaginella moellendorffii</name>
    <name type="common">Spikemoss</name>
    <dbReference type="NCBI Taxonomy" id="88036"/>
    <lineage>
        <taxon>Eukaryota</taxon>
        <taxon>Viridiplantae</taxon>
        <taxon>Streptophyta</taxon>
        <taxon>Embryophyta</taxon>
        <taxon>Tracheophyta</taxon>
        <taxon>Lycopodiopsida</taxon>
        <taxon>Selaginellales</taxon>
        <taxon>Selaginellaceae</taxon>
        <taxon>Selaginella</taxon>
    </lineage>
</organism>
<dbReference type="Proteomes" id="UP000001514">
    <property type="component" value="Unassembled WGS sequence"/>
</dbReference>
<dbReference type="KEGG" id="smo:SELMODRAFT_406528"/>
<reference evidence="11 12" key="1">
    <citation type="journal article" date="2011" name="Science">
        <title>The Selaginella genome identifies genetic changes associated with the evolution of vascular plants.</title>
        <authorList>
            <person name="Banks J.A."/>
            <person name="Nishiyama T."/>
            <person name="Hasebe M."/>
            <person name="Bowman J.L."/>
            <person name="Gribskov M."/>
            <person name="dePamphilis C."/>
            <person name="Albert V.A."/>
            <person name="Aono N."/>
            <person name="Aoyama T."/>
            <person name="Ambrose B.A."/>
            <person name="Ashton N.W."/>
            <person name="Axtell M.J."/>
            <person name="Barker E."/>
            <person name="Barker M.S."/>
            <person name="Bennetzen J.L."/>
            <person name="Bonawitz N.D."/>
            <person name="Chapple C."/>
            <person name="Cheng C."/>
            <person name="Correa L.G."/>
            <person name="Dacre M."/>
            <person name="DeBarry J."/>
            <person name="Dreyer I."/>
            <person name="Elias M."/>
            <person name="Engstrom E.M."/>
            <person name="Estelle M."/>
            <person name="Feng L."/>
            <person name="Finet C."/>
            <person name="Floyd S.K."/>
            <person name="Frommer W.B."/>
            <person name="Fujita T."/>
            <person name="Gramzow L."/>
            <person name="Gutensohn M."/>
            <person name="Harholt J."/>
            <person name="Hattori M."/>
            <person name="Heyl A."/>
            <person name="Hirai T."/>
            <person name="Hiwatashi Y."/>
            <person name="Ishikawa M."/>
            <person name="Iwata M."/>
            <person name="Karol K.G."/>
            <person name="Koehler B."/>
            <person name="Kolukisaoglu U."/>
            <person name="Kubo M."/>
            <person name="Kurata T."/>
            <person name="Lalonde S."/>
            <person name="Li K."/>
            <person name="Li Y."/>
            <person name="Litt A."/>
            <person name="Lyons E."/>
            <person name="Manning G."/>
            <person name="Maruyama T."/>
            <person name="Michael T.P."/>
            <person name="Mikami K."/>
            <person name="Miyazaki S."/>
            <person name="Morinaga S."/>
            <person name="Murata T."/>
            <person name="Mueller-Roeber B."/>
            <person name="Nelson D.R."/>
            <person name="Obara M."/>
            <person name="Oguri Y."/>
            <person name="Olmstead R.G."/>
            <person name="Onodera N."/>
            <person name="Petersen B.L."/>
            <person name="Pils B."/>
            <person name="Prigge M."/>
            <person name="Rensing S.A."/>
            <person name="Riano-Pachon D.M."/>
            <person name="Roberts A.W."/>
            <person name="Sato Y."/>
            <person name="Scheller H.V."/>
            <person name="Schulz B."/>
            <person name="Schulz C."/>
            <person name="Shakirov E.V."/>
            <person name="Shibagaki N."/>
            <person name="Shinohara N."/>
            <person name="Shippen D.E."/>
            <person name="Soerensen I."/>
            <person name="Sotooka R."/>
            <person name="Sugimoto N."/>
            <person name="Sugita M."/>
            <person name="Sumikawa N."/>
            <person name="Tanurdzic M."/>
            <person name="Theissen G."/>
            <person name="Ulvskov P."/>
            <person name="Wakazuki S."/>
            <person name="Weng J.K."/>
            <person name="Willats W.W."/>
            <person name="Wipf D."/>
            <person name="Wolf P.G."/>
            <person name="Yang L."/>
            <person name="Zimmer A.D."/>
            <person name="Zhu Q."/>
            <person name="Mitros T."/>
            <person name="Hellsten U."/>
            <person name="Loque D."/>
            <person name="Otillar R."/>
            <person name="Salamov A."/>
            <person name="Schmutz J."/>
            <person name="Shapiro H."/>
            <person name="Lindquist E."/>
            <person name="Lucas S."/>
            <person name="Rokhsar D."/>
            <person name="Grigoriev I.V."/>
        </authorList>
    </citation>
    <scope>NUCLEOTIDE SEQUENCE [LARGE SCALE GENOMIC DNA]</scope>
</reference>
<dbReference type="Pfam" id="PF00076">
    <property type="entry name" value="RRM_1"/>
    <property type="match status" value="1"/>
</dbReference>
<comment type="catalytic activity">
    <reaction evidence="1 8">
        <text>[protein]-peptidylproline (omega=180) = [protein]-peptidylproline (omega=0)</text>
        <dbReference type="Rhea" id="RHEA:16237"/>
        <dbReference type="Rhea" id="RHEA-COMP:10747"/>
        <dbReference type="Rhea" id="RHEA-COMP:10748"/>
        <dbReference type="ChEBI" id="CHEBI:83833"/>
        <dbReference type="ChEBI" id="CHEBI:83834"/>
        <dbReference type="EC" id="5.2.1.8"/>
    </reaction>
</comment>
<dbReference type="InterPro" id="IPR002130">
    <property type="entry name" value="Cyclophilin-type_PPIase_dom"/>
</dbReference>
<dbReference type="HOGENOM" id="CLU_018791_2_0_1"/>
<dbReference type="InterPro" id="IPR035542">
    <property type="entry name" value="CRIP"/>
</dbReference>
<dbReference type="GO" id="GO:0003755">
    <property type="term" value="F:peptidyl-prolyl cis-trans isomerase activity"/>
    <property type="evidence" value="ECO:0007669"/>
    <property type="project" value="UniProtKB-UniRule"/>
</dbReference>
<evidence type="ECO:0000256" key="5">
    <source>
        <dbReference type="ARBA" id="ARBA00023235"/>
    </source>
</evidence>
<dbReference type="AlphaFoldDB" id="D8R2N9"/>
<keyword evidence="4 8" id="KW-0697">Rotamase</keyword>
<evidence type="ECO:0000256" key="4">
    <source>
        <dbReference type="ARBA" id="ARBA00023110"/>
    </source>
</evidence>
<dbReference type="OrthoDB" id="2083at2759"/>
<dbReference type="SUPFAM" id="SSF50891">
    <property type="entry name" value="Cyclophilin-like"/>
    <property type="match status" value="1"/>
</dbReference>
<evidence type="ECO:0000256" key="8">
    <source>
        <dbReference type="RuleBase" id="RU365081"/>
    </source>
</evidence>
<dbReference type="SUPFAM" id="SSF54928">
    <property type="entry name" value="RNA-binding domain, RBD"/>
    <property type="match status" value="1"/>
</dbReference>
<dbReference type="InterPro" id="IPR000504">
    <property type="entry name" value="RRM_dom"/>
</dbReference>
<dbReference type="Pfam" id="PF00160">
    <property type="entry name" value="Pro_isomerase"/>
    <property type="match status" value="1"/>
</dbReference>
<evidence type="ECO:0000259" key="9">
    <source>
        <dbReference type="PROSITE" id="PS50072"/>
    </source>
</evidence>
<dbReference type="PANTHER" id="PTHR45843:SF1">
    <property type="entry name" value="PEPTIDYL-PROLYL CIS-TRANS ISOMERASE-LIKE 4"/>
    <property type="match status" value="1"/>
</dbReference>
<feature type="domain" description="PPIase cyclophilin-type" evidence="9">
    <location>
        <begin position="21"/>
        <end position="151"/>
    </location>
</feature>
<evidence type="ECO:0000313" key="11">
    <source>
        <dbReference type="EMBL" id="EFJ34101.1"/>
    </source>
</evidence>
<dbReference type="Gene3D" id="2.40.100.10">
    <property type="entry name" value="Cyclophilin-like"/>
    <property type="match status" value="1"/>
</dbReference>
<evidence type="ECO:0000313" key="12">
    <source>
        <dbReference type="Proteomes" id="UP000001514"/>
    </source>
</evidence>
<dbReference type="GO" id="GO:0003723">
    <property type="term" value="F:RNA binding"/>
    <property type="evidence" value="ECO:0007669"/>
    <property type="project" value="UniProtKB-UniRule"/>
</dbReference>
<dbReference type="InParanoid" id="D8R2N9"/>
<dbReference type="eggNOG" id="KOG0415">
    <property type="taxonomic scope" value="Eukaryota"/>
</dbReference>
<keyword evidence="12" id="KW-1185">Reference proteome</keyword>
<dbReference type="PANTHER" id="PTHR45843">
    <property type="entry name" value="PEPTIDYL-PROLYL CIS-TRANS ISOMERASE-LIKE 4"/>
    <property type="match status" value="1"/>
</dbReference>
<keyword evidence="3 7" id="KW-0694">RNA-binding</keyword>
<dbReference type="InterPro" id="IPR035979">
    <property type="entry name" value="RBD_domain_sf"/>
</dbReference>